<keyword evidence="3" id="KW-1185">Reference proteome</keyword>
<accession>A0A3A8EKG1</accession>
<evidence type="ECO:0000256" key="1">
    <source>
        <dbReference type="SAM" id="MobiDB-lite"/>
    </source>
</evidence>
<reference evidence="2 3" key="1">
    <citation type="submission" date="2018-09" db="EMBL/GenBank/DDBJ databases">
        <title>The draft genome of Acinetobacter spp. strains.</title>
        <authorList>
            <person name="Qin J."/>
            <person name="Feng Y."/>
            <person name="Zong Z."/>
        </authorList>
    </citation>
    <scope>NUCLEOTIDE SEQUENCE [LARGE SCALE GENOMIC DNA]</scope>
    <source>
        <strain evidence="2 3">WCHAc060115</strain>
    </source>
</reference>
<protein>
    <submittedName>
        <fullName evidence="2">Mobilization protein (MobL-like)</fullName>
    </submittedName>
</protein>
<dbReference type="AlphaFoldDB" id="A0A3A8EKG1"/>
<name>A0A3A8EKG1_9GAMM</name>
<proteinExistence type="predicted"/>
<feature type="non-terminal residue" evidence="2">
    <location>
        <position position="1"/>
    </location>
</feature>
<organism evidence="2 3">
    <name type="scientific">Acinetobacter rongchengensis</name>
    <dbReference type="NCBI Taxonomy" id="2419601"/>
    <lineage>
        <taxon>Bacteria</taxon>
        <taxon>Pseudomonadati</taxon>
        <taxon>Pseudomonadota</taxon>
        <taxon>Gammaproteobacteria</taxon>
        <taxon>Moraxellales</taxon>
        <taxon>Moraxellaceae</taxon>
        <taxon>Acinetobacter</taxon>
    </lineage>
</organism>
<feature type="compositionally biased region" description="Basic and acidic residues" evidence="1">
    <location>
        <begin position="82"/>
        <end position="93"/>
    </location>
</feature>
<feature type="region of interest" description="Disordered" evidence="1">
    <location>
        <begin position="82"/>
        <end position="130"/>
    </location>
</feature>
<gene>
    <name evidence="2" type="ORF">D7V20_19480</name>
</gene>
<dbReference type="Proteomes" id="UP000280405">
    <property type="component" value="Unassembled WGS sequence"/>
</dbReference>
<sequence length="167" mass="19127">DLEATWHEGSAVTAMKRKYEREQLKPVEERNPEIIMPTIALENNAIKARNAEKQQILKGLEQEIVLSEKILDGLKQLERTQKAKDQHEAEIRATKQAYTATEAKIHTEPPKPQENHLERKSAQSSPIAQDNLIGDKKIAVRLFETKVHALAEKIHRQELENLKQKMG</sequence>
<dbReference type="EMBL" id="RAXT01000194">
    <property type="protein sequence ID" value="RKG29381.1"/>
    <property type="molecule type" value="Genomic_DNA"/>
</dbReference>
<feature type="non-terminal residue" evidence="2">
    <location>
        <position position="167"/>
    </location>
</feature>
<comment type="caution">
    <text evidence="2">The sequence shown here is derived from an EMBL/GenBank/DDBJ whole genome shotgun (WGS) entry which is preliminary data.</text>
</comment>
<feature type="compositionally biased region" description="Basic and acidic residues" evidence="1">
    <location>
        <begin position="103"/>
        <end position="121"/>
    </location>
</feature>
<evidence type="ECO:0000313" key="2">
    <source>
        <dbReference type="EMBL" id="RKG29381.1"/>
    </source>
</evidence>
<evidence type="ECO:0000313" key="3">
    <source>
        <dbReference type="Proteomes" id="UP000280405"/>
    </source>
</evidence>